<dbReference type="PANTHER" id="PTHR30154:SF34">
    <property type="entry name" value="TRANSCRIPTIONAL REGULATOR AZLB"/>
    <property type="match status" value="1"/>
</dbReference>
<dbReference type="Gene3D" id="1.10.10.10">
    <property type="entry name" value="Winged helix-like DNA-binding domain superfamily/Winged helix DNA-binding domain"/>
    <property type="match status" value="1"/>
</dbReference>
<dbReference type="InterPro" id="IPR011008">
    <property type="entry name" value="Dimeric_a/b-barrel"/>
</dbReference>
<dbReference type="SUPFAM" id="SSF54909">
    <property type="entry name" value="Dimeric alpha+beta barrel"/>
    <property type="match status" value="1"/>
</dbReference>
<reference evidence="5 6" key="1">
    <citation type="submission" date="2020-01" db="EMBL/GenBank/DDBJ databases">
        <title>Microvirga sp. nov., an arsenate reduction bacterium isolated from Tibet hotspring sediments.</title>
        <authorList>
            <person name="Yuan C.-G."/>
        </authorList>
    </citation>
    <scope>NUCLEOTIDE SEQUENCE [LARGE SCALE GENOMIC DNA]</scope>
    <source>
        <strain evidence="5 6">SYSU G3D203</strain>
    </source>
</reference>
<dbReference type="Pfam" id="PF01037">
    <property type="entry name" value="AsnC_trans_reg"/>
    <property type="match status" value="1"/>
</dbReference>
<dbReference type="InterPro" id="IPR019888">
    <property type="entry name" value="Tscrpt_reg_AsnC-like"/>
</dbReference>
<keyword evidence="3" id="KW-0804">Transcription</keyword>
<dbReference type="SMART" id="SM00344">
    <property type="entry name" value="HTH_ASNC"/>
    <property type="match status" value="1"/>
</dbReference>
<dbReference type="Proteomes" id="UP000818323">
    <property type="component" value="Unassembled WGS sequence"/>
</dbReference>
<proteinExistence type="predicted"/>
<evidence type="ECO:0000256" key="3">
    <source>
        <dbReference type="ARBA" id="ARBA00023163"/>
    </source>
</evidence>
<sequence length="140" mass="15909">MLDRLDEDLLLLLADNARRPAADMARKLRISRATVQSRIERLVDLGIIRRFTVELGTGEAERLIEAFVLVRLTAKDSAPTINAIRRMEAVTSIHTLSGRFDLIVDIRVRTMSELDTVLLAIRKLPDVVETESSVRMTRRK</sequence>
<name>A0ABW9YYA8_9HYPH</name>
<accession>A0ABW9YYA8</accession>
<evidence type="ECO:0000259" key="4">
    <source>
        <dbReference type="PROSITE" id="PS50956"/>
    </source>
</evidence>
<dbReference type="RefSeq" id="WP_161722784.1">
    <property type="nucleotide sequence ID" value="NZ_JAAAXI010000005.1"/>
</dbReference>
<organism evidence="5 6">
    <name type="scientific">Microvirga arsenatis</name>
    <dbReference type="NCBI Taxonomy" id="2692265"/>
    <lineage>
        <taxon>Bacteria</taxon>
        <taxon>Pseudomonadati</taxon>
        <taxon>Pseudomonadota</taxon>
        <taxon>Alphaproteobacteria</taxon>
        <taxon>Hyphomicrobiales</taxon>
        <taxon>Methylobacteriaceae</taxon>
        <taxon>Microvirga</taxon>
    </lineage>
</organism>
<dbReference type="PROSITE" id="PS50956">
    <property type="entry name" value="HTH_ASNC_2"/>
    <property type="match status" value="1"/>
</dbReference>
<dbReference type="InterPro" id="IPR036390">
    <property type="entry name" value="WH_DNA-bd_sf"/>
</dbReference>
<keyword evidence="1" id="KW-0805">Transcription regulation</keyword>
<evidence type="ECO:0000313" key="5">
    <source>
        <dbReference type="EMBL" id="NBJ25388.1"/>
    </source>
</evidence>
<keyword evidence="2" id="KW-0238">DNA-binding</keyword>
<dbReference type="Gene3D" id="3.30.70.920">
    <property type="match status" value="1"/>
</dbReference>
<dbReference type="PRINTS" id="PR00033">
    <property type="entry name" value="HTHASNC"/>
</dbReference>
<evidence type="ECO:0000313" key="6">
    <source>
        <dbReference type="Proteomes" id="UP000818323"/>
    </source>
</evidence>
<evidence type="ECO:0000256" key="1">
    <source>
        <dbReference type="ARBA" id="ARBA00023015"/>
    </source>
</evidence>
<feature type="domain" description="HTH asnC-type" evidence="4">
    <location>
        <begin position="2"/>
        <end position="68"/>
    </location>
</feature>
<evidence type="ECO:0000256" key="2">
    <source>
        <dbReference type="ARBA" id="ARBA00023125"/>
    </source>
</evidence>
<dbReference type="Pfam" id="PF13412">
    <property type="entry name" value="HTH_24"/>
    <property type="match status" value="1"/>
</dbReference>
<dbReference type="EMBL" id="JAAAXJ010000006">
    <property type="protein sequence ID" value="NBJ25388.1"/>
    <property type="molecule type" value="Genomic_DNA"/>
</dbReference>
<protein>
    <submittedName>
        <fullName evidence="5">Winged helix-turn-helix transcriptional regulator</fullName>
    </submittedName>
</protein>
<keyword evidence="6" id="KW-1185">Reference proteome</keyword>
<dbReference type="InterPro" id="IPR000485">
    <property type="entry name" value="AsnC-type_HTH_dom"/>
</dbReference>
<dbReference type="SUPFAM" id="SSF46785">
    <property type="entry name" value="Winged helix' DNA-binding domain"/>
    <property type="match status" value="1"/>
</dbReference>
<dbReference type="PANTHER" id="PTHR30154">
    <property type="entry name" value="LEUCINE-RESPONSIVE REGULATORY PROTEIN"/>
    <property type="match status" value="1"/>
</dbReference>
<gene>
    <name evidence="5" type="ORF">GR303_13590</name>
</gene>
<dbReference type="InterPro" id="IPR036388">
    <property type="entry name" value="WH-like_DNA-bd_sf"/>
</dbReference>
<comment type="caution">
    <text evidence="5">The sequence shown here is derived from an EMBL/GenBank/DDBJ whole genome shotgun (WGS) entry which is preliminary data.</text>
</comment>
<dbReference type="InterPro" id="IPR019887">
    <property type="entry name" value="Tscrpt_reg_AsnC/Lrp_C"/>
</dbReference>